<keyword evidence="2" id="KW-1185">Reference proteome</keyword>
<name>A0AAW9ST37_9RHOB</name>
<sequence>MDFRETSNGGRCAGCIWFAAEGEITPDTPHRFREYFGEEQNLEFGSTIVINSKGGDLAAALELGRLFRSHSVSISIGNTEPLAEYGDSTSQVLEGECLSACAYAFLGAKVRHLSDEDKLGFHQFFDRDIFYNKDEAEFGIADRLRDQYVVGELISYLVEMDVSTELYSYASSAPPDSFAFVTKDYAERTRIIDNPRDMSPWSILPLASGLMLETRSYDEQKGLRFFCLKREKGRVHVQILNRSPDGSGNLVSQYAQGTPEDYFVSMVSKFSSELRYPDKTSTGENKSFDLDLRFNKILSEPESGYHVNFDFTMSAREFKATVGADHLYFWPGHAYIPLVNFWGSFVASALPSGMSQELNDIVLRNCV</sequence>
<evidence type="ECO:0000313" key="2">
    <source>
        <dbReference type="Proteomes" id="UP001428774"/>
    </source>
</evidence>
<dbReference type="EMBL" id="JBDNCH010000002">
    <property type="protein sequence ID" value="MEN9061893.1"/>
    <property type="molecule type" value="Genomic_DNA"/>
</dbReference>
<dbReference type="Proteomes" id="UP001428774">
    <property type="component" value="Unassembled WGS sequence"/>
</dbReference>
<comment type="caution">
    <text evidence="1">The sequence shown here is derived from an EMBL/GenBank/DDBJ whole genome shotgun (WGS) entry which is preliminary data.</text>
</comment>
<gene>
    <name evidence="1" type="ORF">ABFB10_13605</name>
</gene>
<accession>A0AAW9ST37</accession>
<dbReference type="AlphaFoldDB" id="A0AAW9ST37"/>
<organism evidence="1 2">
    <name type="scientific">Ponticoccus litoralis</name>
    <dbReference type="NCBI Taxonomy" id="422297"/>
    <lineage>
        <taxon>Bacteria</taxon>
        <taxon>Pseudomonadati</taxon>
        <taxon>Pseudomonadota</taxon>
        <taxon>Alphaproteobacteria</taxon>
        <taxon>Rhodobacterales</taxon>
        <taxon>Roseobacteraceae</taxon>
        <taxon>Ponticoccus</taxon>
    </lineage>
</organism>
<protein>
    <submittedName>
        <fullName evidence="1">Uncharacterized protein</fullName>
    </submittedName>
</protein>
<evidence type="ECO:0000313" key="1">
    <source>
        <dbReference type="EMBL" id="MEN9061893.1"/>
    </source>
</evidence>
<reference evidence="1 2" key="1">
    <citation type="submission" date="2024-05" db="EMBL/GenBank/DDBJ databases">
        <title>Genome sequence of Ponticoccus litoralis KCCM 90028.</title>
        <authorList>
            <person name="Kim J.M."/>
            <person name="Lee J.K."/>
            <person name="Choi B.J."/>
            <person name="Bayburt H."/>
            <person name="Baek J.H."/>
            <person name="Jeon C.O."/>
        </authorList>
    </citation>
    <scope>NUCLEOTIDE SEQUENCE [LARGE SCALE GENOMIC DNA]</scope>
    <source>
        <strain evidence="1 2">KCCM 90028</strain>
    </source>
</reference>
<dbReference type="InterPro" id="IPR029045">
    <property type="entry name" value="ClpP/crotonase-like_dom_sf"/>
</dbReference>
<proteinExistence type="predicted"/>
<dbReference type="RefSeq" id="WP_347166922.1">
    <property type="nucleotide sequence ID" value="NZ_JBDNCH010000002.1"/>
</dbReference>
<dbReference type="SUPFAM" id="SSF52096">
    <property type="entry name" value="ClpP/crotonase"/>
    <property type="match status" value="1"/>
</dbReference>